<keyword evidence="5" id="KW-1185">Reference proteome</keyword>
<dbReference type="EMBL" id="JARRTL010000031">
    <property type="protein sequence ID" value="MEC0487437.1"/>
    <property type="molecule type" value="Genomic_DNA"/>
</dbReference>
<evidence type="ECO:0000313" key="5">
    <source>
        <dbReference type="Proteomes" id="UP001341297"/>
    </source>
</evidence>
<gene>
    <name evidence="2" type="ORF">AB447_215510</name>
    <name evidence="3" type="ORF">P8828_22050</name>
</gene>
<accession>A0A0T6BQZ0</accession>
<evidence type="ECO:0000313" key="4">
    <source>
        <dbReference type="Proteomes" id="UP000036168"/>
    </source>
</evidence>
<dbReference type="Proteomes" id="UP001341297">
    <property type="component" value="Unassembled WGS sequence"/>
</dbReference>
<evidence type="ECO:0000313" key="3">
    <source>
        <dbReference type="EMBL" id="MEC0487437.1"/>
    </source>
</evidence>
<keyword evidence="1" id="KW-0472">Membrane</keyword>
<dbReference type="OrthoDB" id="2884415at2"/>
<protein>
    <submittedName>
        <fullName evidence="2">Uncharacterized protein</fullName>
    </submittedName>
</protein>
<keyword evidence="1" id="KW-1133">Transmembrane helix</keyword>
<reference evidence="2" key="2">
    <citation type="submission" date="2015-10" db="EMBL/GenBank/DDBJ databases">
        <authorList>
            <person name="Gilbert D.G."/>
        </authorList>
    </citation>
    <scope>NUCLEOTIDE SEQUENCE</scope>
    <source>
        <strain evidence="2">GO-13</strain>
    </source>
</reference>
<reference evidence="3 5" key="3">
    <citation type="submission" date="2023-03" db="EMBL/GenBank/DDBJ databases">
        <title>Agriculturally important microbes genome sequencing.</title>
        <authorList>
            <person name="Dunlap C."/>
        </authorList>
    </citation>
    <scope>NUCLEOTIDE SEQUENCE [LARGE SCALE GENOMIC DNA]</scope>
    <source>
        <strain evidence="3 5">CBP-3203</strain>
    </source>
</reference>
<keyword evidence="1" id="KW-0812">Transmembrane</keyword>
<feature type="transmembrane region" description="Helical" evidence="1">
    <location>
        <begin position="12"/>
        <end position="34"/>
    </location>
</feature>
<evidence type="ECO:0000256" key="1">
    <source>
        <dbReference type="SAM" id="Phobius"/>
    </source>
</evidence>
<dbReference type="Proteomes" id="UP000036168">
    <property type="component" value="Unassembled WGS sequence"/>
</dbReference>
<sequence length="93" mass="10567">MKNIRRYFKRHPRIGFTIDFVATAICLMIAYLLLPGMLGTLIAVAGLLFVRSLLGAYWSSQEELASYYSNFAYQFRNLHEDLRTVSGCAPGAW</sequence>
<comment type="caution">
    <text evidence="2">The sequence shown here is derived from an EMBL/GenBank/DDBJ whole genome shotgun (WGS) entry which is preliminary data.</text>
</comment>
<proteinExistence type="predicted"/>
<dbReference type="EMBL" id="LECW02000014">
    <property type="protein sequence ID" value="KRT94047.1"/>
    <property type="molecule type" value="Genomic_DNA"/>
</dbReference>
<evidence type="ECO:0000313" key="2">
    <source>
        <dbReference type="EMBL" id="KRT94047.1"/>
    </source>
</evidence>
<dbReference type="AlphaFoldDB" id="A0A0T6BQZ0"/>
<dbReference type="RefSeq" id="WP_048354306.1">
    <property type="nucleotide sequence ID" value="NZ_CP023481.1"/>
</dbReference>
<name>A0A0T6BQZ0_9BACI</name>
<organism evidence="2 4">
    <name type="scientific">Bacillus glycinifermentans</name>
    <dbReference type="NCBI Taxonomy" id="1664069"/>
    <lineage>
        <taxon>Bacteria</taxon>
        <taxon>Bacillati</taxon>
        <taxon>Bacillota</taxon>
        <taxon>Bacilli</taxon>
        <taxon>Bacillales</taxon>
        <taxon>Bacillaceae</taxon>
        <taxon>Bacillus</taxon>
    </lineage>
</organism>
<reference evidence="2 4" key="1">
    <citation type="journal article" date="2015" name="Int. J. Syst. Evol. Microbiol.">
        <title>Bacillus glycinifermentans sp. nov., isolated from fermented soybean paste.</title>
        <authorList>
            <person name="Kim S.J."/>
            <person name="Dunlap C.A."/>
            <person name="Kwon S.W."/>
            <person name="Rooney A.P."/>
        </authorList>
    </citation>
    <scope>NUCLEOTIDE SEQUENCE [LARGE SCALE GENOMIC DNA]</scope>
    <source>
        <strain evidence="2 4">GO-13</strain>
    </source>
</reference>